<evidence type="ECO:0000256" key="2">
    <source>
        <dbReference type="ARBA" id="ARBA00010990"/>
    </source>
</evidence>
<dbReference type="InterPro" id="IPR004568">
    <property type="entry name" value="Ppantetheine-prot_Trfase_dom"/>
</dbReference>
<feature type="binding site" evidence="11">
    <location>
        <position position="59"/>
    </location>
    <ligand>
        <name>Mg(2+)</name>
        <dbReference type="ChEBI" id="CHEBI:18420"/>
    </ligand>
</feature>
<evidence type="ECO:0000256" key="10">
    <source>
        <dbReference type="ARBA" id="ARBA00023160"/>
    </source>
</evidence>
<protein>
    <recommendedName>
        <fullName evidence="11">Holo-[acyl-carrier-protein] synthase</fullName>
        <shortName evidence="11">Holo-ACP synthase</shortName>
        <ecNumber evidence="11">2.7.8.7</ecNumber>
    </recommendedName>
    <alternativeName>
        <fullName evidence="11">4'-phosphopantetheinyl transferase AcpS</fullName>
    </alternativeName>
</protein>
<keyword evidence="9 11" id="KW-0443">Lipid metabolism</keyword>
<dbReference type="InterPro" id="IPR002582">
    <property type="entry name" value="ACPS"/>
</dbReference>
<dbReference type="GO" id="GO:0008897">
    <property type="term" value="F:holo-[acyl-carrier-protein] synthase activity"/>
    <property type="evidence" value="ECO:0007669"/>
    <property type="project" value="UniProtKB-UniRule"/>
</dbReference>
<comment type="similarity">
    <text evidence="11">Belongs to the P-Pant transferase superfamily. AcpS family.</text>
</comment>
<dbReference type="HAMAP" id="MF_00101">
    <property type="entry name" value="AcpS"/>
    <property type="match status" value="1"/>
</dbReference>
<evidence type="ECO:0000259" key="12">
    <source>
        <dbReference type="Pfam" id="PF01648"/>
    </source>
</evidence>
<evidence type="ECO:0000256" key="3">
    <source>
        <dbReference type="ARBA" id="ARBA00022490"/>
    </source>
</evidence>
<keyword evidence="4 11" id="KW-0444">Lipid biosynthesis</keyword>
<dbReference type="GO" id="GO:0000287">
    <property type="term" value="F:magnesium ion binding"/>
    <property type="evidence" value="ECO:0007669"/>
    <property type="project" value="UniProtKB-UniRule"/>
</dbReference>
<evidence type="ECO:0000256" key="7">
    <source>
        <dbReference type="ARBA" id="ARBA00022832"/>
    </source>
</evidence>
<dbReference type="GO" id="GO:0005829">
    <property type="term" value="C:cytosol"/>
    <property type="evidence" value="ECO:0007669"/>
    <property type="project" value="TreeGrafter"/>
</dbReference>
<feature type="binding site" evidence="11">
    <location>
        <position position="8"/>
    </location>
    <ligand>
        <name>Mg(2+)</name>
        <dbReference type="ChEBI" id="CHEBI:18420"/>
    </ligand>
</feature>
<evidence type="ECO:0000256" key="9">
    <source>
        <dbReference type="ARBA" id="ARBA00023098"/>
    </source>
</evidence>
<dbReference type="PANTHER" id="PTHR12215">
    <property type="entry name" value="PHOSPHOPANTETHEINE TRANSFERASE"/>
    <property type="match status" value="1"/>
</dbReference>
<reference evidence="13 14" key="1">
    <citation type="submission" date="2019-12" db="EMBL/GenBank/DDBJ databases">
        <authorList>
            <person name="Wolfe R."/>
            <person name="Danczak R."/>
            <person name="Wilkins M."/>
        </authorList>
    </citation>
    <scope>NUCLEOTIDE SEQUENCE [LARGE SCALE GENOMIC DNA]</scope>
    <source>
        <strain evidence="13">X2_MaxBin.013</strain>
    </source>
</reference>
<comment type="cofactor">
    <cofactor evidence="1 11">
        <name>Mg(2+)</name>
        <dbReference type="ChEBI" id="CHEBI:18420"/>
    </cofactor>
</comment>
<keyword evidence="8 11" id="KW-0460">Magnesium</keyword>
<comment type="function">
    <text evidence="11">Transfers the 4'-phosphopantetheine moiety from coenzyme A to a Ser of acyl-carrier-protein.</text>
</comment>
<dbReference type="EC" id="2.7.8.7" evidence="11"/>
<comment type="catalytic activity">
    <reaction evidence="11">
        <text>apo-[ACP] + CoA = holo-[ACP] + adenosine 3',5'-bisphosphate + H(+)</text>
        <dbReference type="Rhea" id="RHEA:12068"/>
        <dbReference type="Rhea" id="RHEA-COMP:9685"/>
        <dbReference type="Rhea" id="RHEA-COMP:9690"/>
        <dbReference type="ChEBI" id="CHEBI:15378"/>
        <dbReference type="ChEBI" id="CHEBI:29999"/>
        <dbReference type="ChEBI" id="CHEBI:57287"/>
        <dbReference type="ChEBI" id="CHEBI:58343"/>
        <dbReference type="ChEBI" id="CHEBI:64479"/>
        <dbReference type="EC" id="2.7.8.7"/>
    </reaction>
</comment>
<keyword evidence="6 11" id="KW-0479">Metal-binding</keyword>
<dbReference type="InterPro" id="IPR037143">
    <property type="entry name" value="4-PPantetheinyl_Trfase_dom_sf"/>
</dbReference>
<evidence type="ECO:0000313" key="13">
    <source>
        <dbReference type="EMBL" id="KAF0134188.1"/>
    </source>
</evidence>
<evidence type="ECO:0000256" key="5">
    <source>
        <dbReference type="ARBA" id="ARBA00022679"/>
    </source>
</evidence>
<feature type="domain" description="4'-phosphopantetheinyl transferase" evidence="12">
    <location>
        <begin position="4"/>
        <end position="101"/>
    </location>
</feature>
<dbReference type="GO" id="GO:0006633">
    <property type="term" value="P:fatty acid biosynthetic process"/>
    <property type="evidence" value="ECO:0007669"/>
    <property type="project" value="UniProtKB-UniRule"/>
</dbReference>
<dbReference type="Pfam" id="PF01648">
    <property type="entry name" value="ACPS"/>
    <property type="match status" value="1"/>
</dbReference>
<keyword evidence="7 11" id="KW-0276">Fatty acid metabolism</keyword>
<dbReference type="PANTHER" id="PTHR12215:SF10">
    <property type="entry name" value="L-AMINOADIPATE-SEMIALDEHYDE DEHYDROGENASE-PHOSPHOPANTETHEINYL TRANSFERASE"/>
    <property type="match status" value="1"/>
</dbReference>
<sequence length="117" mass="12796">MIKGIGIDIIEISRIKDSVEKFGNSFLGKIFTDNEIKYCATSTNSYKYPELAARFAAKEAYSKAIGTGLPGIKFKEIEISNNSQGKPHIAVSGKIQENIHISISHSIDFAAAFVVIE</sequence>
<gene>
    <name evidence="11" type="primary">acpS</name>
    <name evidence="13" type="ORF">FD145_831</name>
</gene>
<evidence type="ECO:0000256" key="6">
    <source>
        <dbReference type="ARBA" id="ARBA00022723"/>
    </source>
</evidence>
<dbReference type="SUPFAM" id="SSF56214">
    <property type="entry name" value="4'-phosphopantetheinyl transferase"/>
    <property type="match status" value="1"/>
</dbReference>
<dbReference type="NCBIfam" id="TIGR00516">
    <property type="entry name" value="acpS"/>
    <property type="match status" value="1"/>
</dbReference>
<dbReference type="GO" id="GO:0019878">
    <property type="term" value="P:lysine biosynthetic process via aminoadipic acid"/>
    <property type="evidence" value="ECO:0007669"/>
    <property type="project" value="TreeGrafter"/>
</dbReference>
<evidence type="ECO:0000256" key="4">
    <source>
        <dbReference type="ARBA" id="ARBA00022516"/>
    </source>
</evidence>
<comment type="subcellular location">
    <subcellularLocation>
        <location evidence="11">Cytoplasm</location>
    </subcellularLocation>
</comment>
<dbReference type="InterPro" id="IPR050559">
    <property type="entry name" value="P-Pant_transferase_sf"/>
</dbReference>
<evidence type="ECO:0000256" key="8">
    <source>
        <dbReference type="ARBA" id="ARBA00022842"/>
    </source>
</evidence>
<proteinExistence type="inferred from homology"/>
<dbReference type="NCBIfam" id="TIGR00556">
    <property type="entry name" value="pantethn_trn"/>
    <property type="match status" value="1"/>
</dbReference>
<evidence type="ECO:0000256" key="1">
    <source>
        <dbReference type="ARBA" id="ARBA00001946"/>
    </source>
</evidence>
<dbReference type="InterPro" id="IPR008278">
    <property type="entry name" value="4-PPantetheinyl_Trfase_dom"/>
</dbReference>
<evidence type="ECO:0000313" key="14">
    <source>
        <dbReference type="Proteomes" id="UP000488506"/>
    </source>
</evidence>
<name>A0A833L165_UNCSA</name>
<comment type="caution">
    <text evidence="13">The sequence shown here is derived from an EMBL/GenBank/DDBJ whole genome shotgun (WGS) entry which is preliminary data.</text>
</comment>
<dbReference type="Gene3D" id="3.90.470.20">
    <property type="entry name" value="4'-phosphopantetheinyl transferase domain"/>
    <property type="match status" value="1"/>
</dbReference>
<accession>A0A833L165</accession>
<keyword evidence="3 11" id="KW-0963">Cytoplasm</keyword>
<dbReference type="Proteomes" id="UP000488506">
    <property type="component" value="Unassembled WGS sequence"/>
</dbReference>
<keyword evidence="5 11" id="KW-0808">Transferase</keyword>
<organism evidence="13 14">
    <name type="scientific">Candidatus Saganbacteria bacterium</name>
    <dbReference type="NCBI Taxonomy" id="2575572"/>
    <lineage>
        <taxon>Bacteria</taxon>
        <taxon>Bacillati</taxon>
        <taxon>Saganbacteria</taxon>
    </lineage>
</organism>
<dbReference type="AlphaFoldDB" id="A0A833L165"/>
<evidence type="ECO:0000256" key="11">
    <source>
        <dbReference type="HAMAP-Rule" id="MF_00101"/>
    </source>
</evidence>
<comment type="similarity">
    <text evidence="2">Belongs to the P-Pant transferase superfamily. Gsp/Sfp/HetI/AcpT family.</text>
</comment>
<keyword evidence="10 11" id="KW-0275">Fatty acid biosynthesis</keyword>
<dbReference type="EMBL" id="WPAF01000011">
    <property type="protein sequence ID" value="KAF0134188.1"/>
    <property type="molecule type" value="Genomic_DNA"/>
</dbReference>